<feature type="signal peptide" evidence="3">
    <location>
        <begin position="1"/>
        <end position="20"/>
    </location>
</feature>
<feature type="transmembrane region" description="Helical" evidence="2">
    <location>
        <begin position="402"/>
        <end position="431"/>
    </location>
</feature>
<evidence type="ECO:0000256" key="2">
    <source>
        <dbReference type="SAM" id="Phobius"/>
    </source>
</evidence>
<keyword evidence="2" id="KW-0472">Membrane</keyword>
<evidence type="ECO:0000313" key="5">
    <source>
        <dbReference type="Proteomes" id="UP000037035"/>
    </source>
</evidence>
<evidence type="ECO:0000256" key="1">
    <source>
        <dbReference type="SAM" id="MobiDB-lite"/>
    </source>
</evidence>
<comment type="caution">
    <text evidence="4">The sequence shown here is derived from an EMBL/GenBank/DDBJ whole genome shotgun (WGS) entry which is preliminary data.</text>
</comment>
<dbReference type="EMBL" id="LAVV01014381">
    <property type="protein sequence ID" value="KNZ44809.1"/>
    <property type="molecule type" value="Genomic_DNA"/>
</dbReference>
<keyword evidence="2" id="KW-1133">Transmembrane helix</keyword>
<keyword evidence="5" id="KW-1185">Reference proteome</keyword>
<organism evidence="4 5">
    <name type="scientific">Puccinia sorghi</name>
    <dbReference type="NCBI Taxonomy" id="27349"/>
    <lineage>
        <taxon>Eukaryota</taxon>
        <taxon>Fungi</taxon>
        <taxon>Dikarya</taxon>
        <taxon>Basidiomycota</taxon>
        <taxon>Pucciniomycotina</taxon>
        <taxon>Pucciniomycetes</taxon>
        <taxon>Pucciniales</taxon>
        <taxon>Pucciniaceae</taxon>
        <taxon>Puccinia</taxon>
    </lineage>
</organism>
<dbReference type="Proteomes" id="UP000037035">
    <property type="component" value="Unassembled WGS sequence"/>
</dbReference>
<proteinExistence type="predicted"/>
<keyword evidence="2" id="KW-0812">Transmembrane</keyword>
<reference evidence="4 5" key="1">
    <citation type="submission" date="2015-08" db="EMBL/GenBank/DDBJ databases">
        <title>Next Generation Sequencing and Analysis of the Genome of Puccinia sorghi L Schw, the Causal Agent of Maize Common Rust.</title>
        <authorList>
            <person name="Rochi L."/>
            <person name="Burguener G."/>
            <person name="Darino M."/>
            <person name="Turjanski A."/>
            <person name="Kreff E."/>
            <person name="Dieguez M.J."/>
            <person name="Sacco F."/>
        </authorList>
    </citation>
    <scope>NUCLEOTIDE SEQUENCE [LARGE SCALE GENOMIC DNA]</scope>
    <source>
        <strain evidence="4 5">RO10H11247</strain>
    </source>
</reference>
<gene>
    <name evidence="4" type="ORF">VP01_879g1</name>
</gene>
<evidence type="ECO:0000256" key="3">
    <source>
        <dbReference type="SAM" id="SignalP"/>
    </source>
</evidence>
<feature type="region of interest" description="Disordered" evidence="1">
    <location>
        <begin position="234"/>
        <end position="283"/>
    </location>
</feature>
<sequence length="445" mass="51631">MGIKFCVTLALFHFINNIMSQVYYVQLCNLAMLHSNFLSRVDQCLAGLIHDPLIHHLPKAGGYPEPGFLVRKFVQEWFFYLRGLRTFNYWDPKGCWRLNLFRFVISADNKEKKKMRMFACHVSWLARVRLSKQLLRMAYDLAECISVSSTMHHQAQMVPEKAHSRRGLESNLKGKPNIFLSLVVYFWGGGGLESCWSKRYEKINKWEFLGDNLLASLDFWIICLKTKLQTNFWHPQNSSTTPTSKTSHHTPQLINKPHVNRFPGRRRPKKHHQKPPTHDPEFLPEICQPSSSRHLIQWTLWLPSGFLSPRMWKKQSSCGAEQTLSRHQGKKPVWFYFFFQICVGLLEFYSATLTLEIFSAKLTVSEFFYHHKIFEESTGLLAARMAQNTIPVLSHHSIPGSVVYFLTSVLLSSFIFLSLMFYTCVSCFFLLPAPILPATSLLPFI</sequence>
<dbReference type="VEuPathDB" id="FungiDB:VP01_879g1"/>
<name>A0A0L6U8D7_9BASI</name>
<feature type="chain" id="PRO_5005567660" evidence="3">
    <location>
        <begin position="21"/>
        <end position="445"/>
    </location>
</feature>
<dbReference type="AlphaFoldDB" id="A0A0L6U8D7"/>
<feature type="compositionally biased region" description="Basic residues" evidence="1">
    <location>
        <begin position="263"/>
        <end position="275"/>
    </location>
</feature>
<feature type="compositionally biased region" description="Low complexity" evidence="1">
    <location>
        <begin position="238"/>
        <end position="251"/>
    </location>
</feature>
<evidence type="ECO:0000313" key="4">
    <source>
        <dbReference type="EMBL" id="KNZ44809.1"/>
    </source>
</evidence>
<feature type="transmembrane region" description="Helical" evidence="2">
    <location>
        <begin position="333"/>
        <end position="351"/>
    </location>
</feature>
<protein>
    <submittedName>
        <fullName evidence="4">Putative signal peptide protein</fullName>
    </submittedName>
</protein>
<keyword evidence="3" id="KW-0732">Signal</keyword>
<accession>A0A0L6U8D7</accession>